<feature type="region of interest" description="Disordered" evidence="1">
    <location>
        <begin position="197"/>
        <end position="237"/>
    </location>
</feature>
<comment type="caution">
    <text evidence="3">The sequence shown here is derived from an EMBL/GenBank/DDBJ whole genome shotgun (WGS) entry which is preliminary data.</text>
</comment>
<dbReference type="AlphaFoldDB" id="A0A8T0CZP0"/>
<feature type="region of interest" description="Disordered" evidence="1">
    <location>
        <begin position="815"/>
        <end position="861"/>
    </location>
</feature>
<evidence type="ECO:0008006" key="5">
    <source>
        <dbReference type="Google" id="ProtNLM"/>
    </source>
</evidence>
<sequence length="910" mass="98778">MACGLRMLFFTTLSGIFVRFTSQCAYKSCFSRASRFDRVTRHMRRRHMRESTSSPSASGFAPSVSDAAGKSSVEVPLVALNFSFATNSTVPPSDCFIDSVSSFPRSHTNTSHQTAKLLITEPVINSSCVQSLSSNVTLLPRRLVVETDQPSEIPVSSRSDSPPSERSQNVEDTDPFCIPSVGGVWFREQCSFSSNEDRSFTKQPVDSLSDHKECASEDRPPDAEWHTDLDRSGSELDHETSVLLNGSFSSLDNLTVKQPLHDAMPPTSITINVAADVCLDQQSILTGEQLVSASALANGHAATSPDISDKPSRSMDVVDDSCVDPLVVGQQSGRPPSANCHSETGNVPTSLVTAAALDHVNPSNSLHHVSPHGNASEIPSDISQAMRLPPLVTLSSNDTCAPSICNHFANVDSSHSCLCVNTNVLQQPSPNPPSSSACSSLVASSLSDDDDLLFMGFDHAGKTAVKRLYYCQACQRDSFVTMCTHHKNLEQSGTGDQRPNTKPERPPSLSRTKRLRSASVSAPRSHLEKRIIQPVCLETTLPRTLPVLSPDSDSAALGMEAGSTPSEKRTNYTGNGTITTPGPFVLLTKEHNYSISCDKPQLSPNHSSPSAMLSERKRCRRKSPLRPLPADPTDTLCLSPSPSTVVDMIPLDNVISSSADKSVLADAILTSDSMTQTNVKTVQILDTSTSTKKSVRLTRSVSCHMTSGRKALKRPSSNVLFIAPNQATPLVNRRVMPKLSAPTGVADPLESRPDPNAEMDPKTRIMVDRFTGELFVDGQPLRTLVPSVKLPKPHPFPGLPSKMMSRSPQRLLKRWSISSRKPSRRRNRSKSLKVVRRAPITRSSANRCQPKSTPTTDPQHPLHQLPAVSTVSSQAPFFPVSVFIPALIRAPYSPIHTRPFFAPLMNRAPI</sequence>
<feature type="chain" id="PRO_5035899588" description="C2H2-type domain-containing protein" evidence="2">
    <location>
        <begin position="24"/>
        <end position="910"/>
    </location>
</feature>
<feature type="region of interest" description="Disordered" evidence="1">
    <location>
        <begin position="148"/>
        <end position="175"/>
    </location>
</feature>
<evidence type="ECO:0000256" key="2">
    <source>
        <dbReference type="SAM" id="SignalP"/>
    </source>
</evidence>
<feature type="compositionally biased region" description="Basic and acidic residues" evidence="1">
    <location>
        <begin position="208"/>
        <end position="237"/>
    </location>
</feature>
<evidence type="ECO:0000256" key="1">
    <source>
        <dbReference type="SAM" id="MobiDB-lite"/>
    </source>
</evidence>
<dbReference type="EMBL" id="JTDF01021982">
    <property type="protein sequence ID" value="KAF8561110.1"/>
    <property type="molecule type" value="Genomic_DNA"/>
</dbReference>
<name>A0A8T0CZP0_9TREM</name>
<feature type="region of interest" description="Disordered" evidence="1">
    <location>
        <begin position="597"/>
        <end position="636"/>
    </location>
</feature>
<proteinExistence type="predicted"/>
<feature type="compositionally biased region" description="Polar residues" evidence="1">
    <location>
        <begin position="841"/>
        <end position="858"/>
    </location>
</feature>
<organism evidence="3 4">
    <name type="scientific">Paragonimus westermani</name>
    <dbReference type="NCBI Taxonomy" id="34504"/>
    <lineage>
        <taxon>Eukaryota</taxon>
        <taxon>Metazoa</taxon>
        <taxon>Spiralia</taxon>
        <taxon>Lophotrochozoa</taxon>
        <taxon>Platyhelminthes</taxon>
        <taxon>Trematoda</taxon>
        <taxon>Digenea</taxon>
        <taxon>Plagiorchiida</taxon>
        <taxon>Troglotremata</taxon>
        <taxon>Troglotrematidae</taxon>
        <taxon>Paragonimus</taxon>
    </lineage>
</organism>
<feature type="compositionally biased region" description="Basic residues" evidence="1">
    <location>
        <begin position="821"/>
        <end position="836"/>
    </location>
</feature>
<feature type="region of interest" description="Disordered" evidence="1">
    <location>
        <begin position="43"/>
        <end position="62"/>
    </location>
</feature>
<evidence type="ECO:0000313" key="3">
    <source>
        <dbReference type="EMBL" id="KAF8561110.1"/>
    </source>
</evidence>
<dbReference type="OrthoDB" id="6271801at2759"/>
<protein>
    <recommendedName>
        <fullName evidence="5">C2H2-type domain-containing protein</fullName>
    </recommendedName>
</protein>
<accession>A0A8T0CZP0</accession>
<keyword evidence="4" id="KW-1185">Reference proteome</keyword>
<dbReference type="Proteomes" id="UP000699462">
    <property type="component" value="Unassembled WGS sequence"/>
</dbReference>
<feature type="compositionally biased region" description="Polar residues" evidence="1">
    <location>
        <begin position="602"/>
        <end position="611"/>
    </location>
</feature>
<reference evidence="3 4" key="1">
    <citation type="submission" date="2019-07" db="EMBL/GenBank/DDBJ databases">
        <title>Annotation for the trematode Paragonimus westermani.</title>
        <authorList>
            <person name="Choi Y.-J."/>
        </authorList>
    </citation>
    <scope>NUCLEOTIDE SEQUENCE [LARGE SCALE GENOMIC DNA]</scope>
    <source>
        <strain evidence="3">180907_Pwestermani</strain>
    </source>
</reference>
<keyword evidence="2" id="KW-0732">Signal</keyword>
<gene>
    <name evidence="3" type="ORF">P879_06185</name>
</gene>
<feature type="region of interest" description="Disordered" evidence="1">
    <location>
        <begin position="548"/>
        <end position="577"/>
    </location>
</feature>
<feature type="compositionally biased region" description="Low complexity" evidence="1">
    <location>
        <begin position="156"/>
        <end position="167"/>
    </location>
</feature>
<feature type="compositionally biased region" description="Basic and acidic residues" evidence="1">
    <location>
        <begin position="749"/>
        <end position="760"/>
    </location>
</feature>
<evidence type="ECO:0000313" key="4">
    <source>
        <dbReference type="Proteomes" id="UP000699462"/>
    </source>
</evidence>
<feature type="region of interest" description="Disordered" evidence="1">
    <location>
        <begin position="489"/>
        <end position="526"/>
    </location>
</feature>
<feature type="region of interest" description="Disordered" evidence="1">
    <location>
        <begin position="741"/>
        <end position="760"/>
    </location>
</feature>
<feature type="signal peptide" evidence="2">
    <location>
        <begin position="1"/>
        <end position="23"/>
    </location>
</feature>